<evidence type="ECO:0000313" key="8">
    <source>
        <dbReference type="EMBL" id="MBD2864561.1"/>
    </source>
</evidence>
<protein>
    <submittedName>
        <fullName evidence="8">C40 family peptidase</fullName>
    </submittedName>
</protein>
<dbReference type="GO" id="GO:0006508">
    <property type="term" value="P:proteolysis"/>
    <property type="evidence" value="ECO:0007669"/>
    <property type="project" value="UniProtKB-KW"/>
</dbReference>
<dbReference type="Pfam" id="PF00877">
    <property type="entry name" value="NLPC_P60"/>
    <property type="match status" value="1"/>
</dbReference>
<dbReference type="Gene3D" id="3.90.1720.10">
    <property type="entry name" value="endopeptidase domain like (from Nostoc punctiforme)"/>
    <property type="match status" value="1"/>
</dbReference>
<keyword evidence="2" id="KW-0645">Protease</keyword>
<dbReference type="AlphaFoldDB" id="A0A927CE55"/>
<gene>
    <name evidence="8" type="ORF">IDH45_21455</name>
</gene>
<keyword evidence="4" id="KW-0788">Thiol protease</keyword>
<dbReference type="EMBL" id="JACXJA010000030">
    <property type="protein sequence ID" value="MBD2864561.1"/>
    <property type="molecule type" value="Genomic_DNA"/>
</dbReference>
<dbReference type="PROSITE" id="PS51935">
    <property type="entry name" value="NLPC_P60"/>
    <property type="match status" value="1"/>
</dbReference>
<evidence type="ECO:0000256" key="5">
    <source>
        <dbReference type="SAM" id="MobiDB-lite"/>
    </source>
</evidence>
<dbReference type="InterPro" id="IPR038765">
    <property type="entry name" value="Papain-like_cys_pep_sf"/>
</dbReference>
<feature type="signal peptide" evidence="6">
    <location>
        <begin position="1"/>
        <end position="20"/>
    </location>
</feature>
<feature type="compositionally biased region" description="Low complexity" evidence="5">
    <location>
        <begin position="153"/>
        <end position="181"/>
    </location>
</feature>
<feature type="domain" description="NlpC/P60" evidence="7">
    <location>
        <begin position="28"/>
        <end position="148"/>
    </location>
</feature>
<feature type="region of interest" description="Disordered" evidence="5">
    <location>
        <begin position="153"/>
        <end position="187"/>
    </location>
</feature>
<evidence type="ECO:0000256" key="1">
    <source>
        <dbReference type="ARBA" id="ARBA00007074"/>
    </source>
</evidence>
<name>A0A927CE55_9BACL</name>
<evidence type="ECO:0000259" key="7">
    <source>
        <dbReference type="PROSITE" id="PS51935"/>
    </source>
</evidence>
<dbReference type="Proteomes" id="UP000639396">
    <property type="component" value="Unassembled WGS sequence"/>
</dbReference>
<dbReference type="InterPro" id="IPR051202">
    <property type="entry name" value="Peptidase_C40"/>
</dbReference>
<evidence type="ECO:0000313" key="9">
    <source>
        <dbReference type="Proteomes" id="UP000639396"/>
    </source>
</evidence>
<accession>A0A927CE55</accession>
<keyword evidence="3" id="KW-0378">Hydrolase</keyword>
<reference evidence="8" key="1">
    <citation type="submission" date="2020-09" db="EMBL/GenBank/DDBJ databases">
        <title>A novel bacterium of genus Paenibacillus, isolated from South China Sea.</title>
        <authorList>
            <person name="Huang H."/>
            <person name="Mo K."/>
            <person name="Hu Y."/>
        </authorList>
    </citation>
    <scope>NUCLEOTIDE SEQUENCE</scope>
    <source>
        <strain evidence="8">IB182363</strain>
    </source>
</reference>
<evidence type="ECO:0000256" key="6">
    <source>
        <dbReference type="SAM" id="SignalP"/>
    </source>
</evidence>
<proteinExistence type="inferred from homology"/>
<keyword evidence="9" id="KW-1185">Reference proteome</keyword>
<comment type="similarity">
    <text evidence="1">Belongs to the peptidase C40 family.</text>
</comment>
<dbReference type="GO" id="GO:0008234">
    <property type="term" value="F:cysteine-type peptidase activity"/>
    <property type="evidence" value="ECO:0007669"/>
    <property type="project" value="UniProtKB-KW"/>
</dbReference>
<sequence>MSLSLMFSGSLFLNSGSAHAAVASSSSASASSAIISTGQQFMGVPYKYGAESGDTRSFDCSSFVQHVYKLNGITLPRSSRQQSEVGTYVPRDQLQPGDLVFFYSPIHHVAIYIGDGKILHTYGTPGVTISDLNSGSWDSHYNMARRVLPAGEQAVAEPAKPAAPVKTVKPAEPEAEAGQPEYDSGWGSDGWNWRDLFDFE</sequence>
<organism evidence="8 9">
    <name type="scientific">Paenibacillus oceani</name>
    <dbReference type="NCBI Taxonomy" id="2772510"/>
    <lineage>
        <taxon>Bacteria</taxon>
        <taxon>Bacillati</taxon>
        <taxon>Bacillota</taxon>
        <taxon>Bacilli</taxon>
        <taxon>Bacillales</taxon>
        <taxon>Paenibacillaceae</taxon>
        <taxon>Paenibacillus</taxon>
    </lineage>
</organism>
<evidence type="ECO:0000256" key="2">
    <source>
        <dbReference type="ARBA" id="ARBA00022670"/>
    </source>
</evidence>
<evidence type="ECO:0000256" key="3">
    <source>
        <dbReference type="ARBA" id="ARBA00022801"/>
    </source>
</evidence>
<dbReference type="PANTHER" id="PTHR47053:SF1">
    <property type="entry name" value="MUREIN DD-ENDOPEPTIDASE MEPH-RELATED"/>
    <property type="match status" value="1"/>
</dbReference>
<feature type="chain" id="PRO_5037090999" evidence="6">
    <location>
        <begin position="21"/>
        <end position="200"/>
    </location>
</feature>
<dbReference type="PANTHER" id="PTHR47053">
    <property type="entry name" value="MUREIN DD-ENDOPEPTIDASE MEPH-RELATED"/>
    <property type="match status" value="1"/>
</dbReference>
<dbReference type="SUPFAM" id="SSF54001">
    <property type="entry name" value="Cysteine proteinases"/>
    <property type="match status" value="1"/>
</dbReference>
<comment type="caution">
    <text evidence="8">The sequence shown here is derived from an EMBL/GenBank/DDBJ whole genome shotgun (WGS) entry which is preliminary data.</text>
</comment>
<evidence type="ECO:0000256" key="4">
    <source>
        <dbReference type="ARBA" id="ARBA00022807"/>
    </source>
</evidence>
<keyword evidence="6" id="KW-0732">Signal</keyword>
<dbReference type="InterPro" id="IPR000064">
    <property type="entry name" value="NLP_P60_dom"/>
</dbReference>